<proteinExistence type="predicted"/>
<reference evidence="2" key="1">
    <citation type="journal article" date="2016" name="Genome Biol. Evol.">
        <title>Comparative 'omics' of the Fusarium fujikuroi species complex highlights differences in genetic potential and metabolite synthesis.</title>
        <authorList>
            <person name="Niehaus E.-M."/>
            <person name="Muensterkoetter M."/>
            <person name="Proctor R.H."/>
            <person name="Brown D.W."/>
            <person name="Sharon A."/>
            <person name="Idan Y."/>
            <person name="Oren-Young L."/>
            <person name="Sieber C.M."/>
            <person name="Novak O."/>
            <person name="Pencik A."/>
            <person name="Tarkowska D."/>
            <person name="Hromadova K."/>
            <person name="Freeman S."/>
            <person name="Maymon M."/>
            <person name="Elazar M."/>
            <person name="Youssef S.A."/>
            <person name="El-Shabrawy E.S.M."/>
            <person name="Shalaby A.B.A."/>
            <person name="Houterman P."/>
            <person name="Brock N.L."/>
            <person name="Burkhardt I."/>
            <person name="Tsavkelova E.A."/>
            <person name="Dickschat J.S."/>
            <person name="Galuszka P."/>
            <person name="Gueldener U."/>
            <person name="Tudzynski B."/>
        </authorList>
    </citation>
    <scope>NUCLEOTIDE SEQUENCE [LARGE SCALE GENOMIC DNA]</scope>
    <source>
        <strain evidence="2">ET1</strain>
    </source>
</reference>
<dbReference type="AlphaFoldDB" id="A0A1L7VA65"/>
<accession>A0A1L7VA65</accession>
<gene>
    <name evidence="1" type="ORF">FPRO_03465</name>
</gene>
<name>A0A1L7VA65_FUSPR</name>
<dbReference type="GeneID" id="42048350"/>
<keyword evidence="2" id="KW-1185">Reference proteome</keyword>
<dbReference type="Proteomes" id="UP000183971">
    <property type="component" value="Unassembled WGS sequence"/>
</dbReference>
<dbReference type="RefSeq" id="XP_031076868.1">
    <property type="nucleotide sequence ID" value="XM_031226320.1"/>
</dbReference>
<organism evidence="1 2">
    <name type="scientific">Fusarium proliferatum (strain ET1)</name>
    <name type="common">Orchid endophyte fungus</name>
    <dbReference type="NCBI Taxonomy" id="1227346"/>
    <lineage>
        <taxon>Eukaryota</taxon>
        <taxon>Fungi</taxon>
        <taxon>Dikarya</taxon>
        <taxon>Ascomycota</taxon>
        <taxon>Pezizomycotina</taxon>
        <taxon>Sordariomycetes</taxon>
        <taxon>Hypocreomycetidae</taxon>
        <taxon>Hypocreales</taxon>
        <taxon>Nectriaceae</taxon>
        <taxon>Fusarium</taxon>
        <taxon>Fusarium fujikuroi species complex</taxon>
    </lineage>
</organism>
<evidence type="ECO:0000313" key="2">
    <source>
        <dbReference type="Proteomes" id="UP000183971"/>
    </source>
</evidence>
<evidence type="ECO:0000313" key="1">
    <source>
        <dbReference type="EMBL" id="CZR36275.1"/>
    </source>
</evidence>
<dbReference type="VEuPathDB" id="FungiDB:FPRO_03465"/>
<comment type="caution">
    <text evidence="1">The sequence shown here is derived from an EMBL/GenBank/DDBJ whole genome shotgun (WGS) entry which is preliminary data.</text>
</comment>
<protein>
    <submittedName>
        <fullName evidence="1">Uncharacterized protein</fullName>
    </submittedName>
</protein>
<dbReference type="EMBL" id="FJOF01000002">
    <property type="protein sequence ID" value="CZR36275.1"/>
    <property type="molecule type" value="Genomic_DNA"/>
</dbReference>
<sequence length="86" mass="9587">MTAHGVYMQVLPYANHILITFNPTVEIVASAMDATLHIGKCQSGVSAVRDRKRWVNLEQWPVSSMTCGIRNLIFGLFSFVTKTSET</sequence>